<evidence type="ECO:0000256" key="11">
    <source>
        <dbReference type="ARBA" id="ARBA00022771"/>
    </source>
</evidence>
<evidence type="ECO:0000256" key="13">
    <source>
        <dbReference type="ARBA" id="ARBA00022833"/>
    </source>
</evidence>
<dbReference type="GO" id="GO:0043023">
    <property type="term" value="F:ribosomal large subunit binding"/>
    <property type="evidence" value="ECO:0007669"/>
    <property type="project" value="TreeGrafter"/>
</dbReference>
<dbReference type="InterPro" id="IPR054478">
    <property type="entry name" value="LTN1_UBC"/>
</dbReference>
<evidence type="ECO:0000313" key="17">
    <source>
        <dbReference type="EMBL" id="NDV36651.1"/>
    </source>
</evidence>
<name>A0A6B2LIL2_9EUKA</name>
<evidence type="ECO:0000256" key="1">
    <source>
        <dbReference type="ARBA" id="ARBA00000900"/>
    </source>
</evidence>
<evidence type="ECO:0000256" key="8">
    <source>
        <dbReference type="ARBA" id="ARBA00022679"/>
    </source>
</evidence>
<comment type="subcellular location">
    <subcellularLocation>
        <location evidence="2">Cytoplasm</location>
        <location evidence="2">Cytosol</location>
    </subcellularLocation>
</comment>
<keyword evidence="12 15" id="KW-0833">Ubl conjugation pathway</keyword>
<dbReference type="GO" id="GO:0072344">
    <property type="term" value="P:rescue of stalled ribosome"/>
    <property type="evidence" value="ECO:0007669"/>
    <property type="project" value="UniProtKB-UniRule"/>
</dbReference>
<comment type="pathway">
    <text evidence="3 15">Protein modification; protein ubiquitination.</text>
</comment>
<dbReference type="PANTHER" id="PTHR12389">
    <property type="entry name" value="ZINC FINGER PROTEIN 294"/>
    <property type="match status" value="1"/>
</dbReference>
<dbReference type="SUPFAM" id="SSF57850">
    <property type="entry name" value="RING/U-box"/>
    <property type="match status" value="1"/>
</dbReference>
<protein>
    <recommendedName>
        <fullName evidence="6 15">E3 ubiquitin-protein ligase listerin</fullName>
        <ecNumber evidence="5 15">2.3.2.27</ecNumber>
    </recommendedName>
    <alternativeName>
        <fullName evidence="15">RING-type E3 ubiquitin transferase listerin</fullName>
    </alternativeName>
</protein>
<dbReference type="InterPro" id="IPR039795">
    <property type="entry name" value="LTN1/Rkr1"/>
</dbReference>
<comment type="catalytic activity">
    <reaction evidence="1 15">
        <text>S-ubiquitinyl-[E2 ubiquitin-conjugating enzyme]-L-cysteine + [acceptor protein]-L-lysine = [E2 ubiquitin-conjugating enzyme]-L-cysteine + N(6)-ubiquitinyl-[acceptor protein]-L-lysine.</text>
        <dbReference type="EC" id="2.3.2.27"/>
    </reaction>
</comment>
<dbReference type="CDD" id="cd16491">
    <property type="entry name" value="RING-CH-C4HC3_LTN1"/>
    <property type="match status" value="1"/>
</dbReference>
<dbReference type="InterPro" id="IPR013083">
    <property type="entry name" value="Znf_RING/FYVE/PHD"/>
</dbReference>
<accession>A0A6B2LIL2</accession>
<dbReference type="GO" id="GO:0061630">
    <property type="term" value="F:ubiquitin protein ligase activity"/>
    <property type="evidence" value="ECO:0007669"/>
    <property type="project" value="UniProtKB-UniRule"/>
</dbReference>
<dbReference type="PANTHER" id="PTHR12389:SF0">
    <property type="entry name" value="E3 UBIQUITIN-PROTEIN LIGASE LISTERIN"/>
    <property type="match status" value="1"/>
</dbReference>
<keyword evidence="10" id="KW-0677">Repeat</keyword>
<evidence type="ECO:0000256" key="5">
    <source>
        <dbReference type="ARBA" id="ARBA00012483"/>
    </source>
</evidence>
<dbReference type="Gene3D" id="3.30.40.10">
    <property type="entry name" value="Zinc/RING finger domain, C3HC4 (zinc finger)"/>
    <property type="match status" value="1"/>
</dbReference>
<comment type="subunit">
    <text evidence="15">Component of the ribosome quality control complex (RQC).</text>
</comment>
<dbReference type="InterPro" id="IPR039804">
    <property type="entry name" value="RING-CH-C4HC3_LTN1"/>
</dbReference>
<evidence type="ECO:0000256" key="12">
    <source>
        <dbReference type="ARBA" id="ARBA00022786"/>
    </source>
</evidence>
<keyword evidence="7" id="KW-0963">Cytoplasm</keyword>
<evidence type="ECO:0000256" key="15">
    <source>
        <dbReference type="RuleBase" id="RU367090"/>
    </source>
</evidence>
<evidence type="ECO:0000256" key="10">
    <source>
        <dbReference type="ARBA" id="ARBA00022737"/>
    </source>
</evidence>
<feature type="domain" description="RING-type" evidence="16">
    <location>
        <begin position="128"/>
        <end position="175"/>
    </location>
</feature>
<dbReference type="InterPro" id="IPR001841">
    <property type="entry name" value="Znf_RING"/>
</dbReference>
<evidence type="ECO:0000256" key="6">
    <source>
        <dbReference type="ARBA" id="ARBA00017157"/>
    </source>
</evidence>
<evidence type="ECO:0000256" key="2">
    <source>
        <dbReference type="ARBA" id="ARBA00004514"/>
    </source>
</evidence>
<keyword evidence="8 15" id="KW-0808">Transferase</keyword>
<sequence length="179" mass="20047">MDELSKIQAYNRESSMENKVDNTEFTSNLTPEGATFSVSCVRGSSNQVVATYKKDEVQATIVLALADNHPLRAVAINSSNRIGVNEATWRKWLLSMTTVLLTQDGSVLDAVLLWRSSLDNFLEGVELCPICYALFHSSNYSIPNLSCKTCKSKFHGACLYKWFHTSMKNECPMCKTLFN</sequence>
<dbReference type="PROSITE" id="PS50089">
    <property type="entry name" value="ZF_RING_2"/>
    <property type="match status" value="1"/>
</dbReference>
<evidence type="ECO:0000256" key="9">
    <source>
        <dbReference type="ARBA" id="ARBA00022723"/>
    </source>
</evidence>
<evidence type="ECO:0000256" key="7">
    <source>
        <dbReference type="ARBA" id="ARBA00022490"/>
    </source>
</evidence>
<dbReference type="AlphaFoldDB" id="A0A6B2LIL2"/>
<comment type="similarity">
    <text evidence="4 15">Belongs to the LTN1 family.</text>
</comment>
<comment type="function">
    <text evidence="15">E3 ubiquitin-protein ligase. Component of the ribosome quality control complex (RQC), a ribosome-associated complex that mediates ubiquitination and extraction of incompletely synthesized nascent chains for proteasomal degradation.</text>
</comment>
<evidence type="ECO:0000256" key="14">
    <source>
        <dbReference type="PROSITE-ProRule" id="PRU00175"/>
    </source>
</evidence>
<evidence type="ECO:0000256" key="3">
    <source>
        <dbReference type="ARBA" id="ARBA00004906"/>
    </source>
</evidence>
<evidence type="ECO:0000256" key="4">
    <source>
        <dbReference type="ARBA" id="ARBA00007997"/>
    </source>
</evidence>
<organism evidence="17">
    <name type="scientific">Arcella intermedia</name>
    <dbReference type="NCBI Taxonomy" id="1963864"/>
    <lineage>
        <taxon>Eukaryota</taxon>
        <taxon>Amoebozoa</taxon>
        <taxon>Tubulinea</taxon>
        <taxon>Elardia</taxon>
        <taxon>Arcellinida</taxon>
        <taxon>Sphaerothecina</taxon>
        <taxon>Arcellidae</taxon>
        <taxon>Arcella</taxon>
    </lineage>
</organism>
<keyword evidence="11 14" id="KW-0863">Zinc-finger</keyword>
<keyword evidence="9 15" id="KW-0479">Metal-binding</keyword>
<evidence type="ECO:0000259" key="16">
    <source>
        <dbReference type="PROSITE" id="PS50089"/>
    </source>
</evidence>
<keyword evidence="13 15" id="KW-0862">Zinc</keyword>
<dbReference type="EC" id="2.3.2.27" evidence="5 15"/>
<dbReference type="GO" id="GO:1990112">
    <property type="term" value="C:RQC complex"/>
    <property type="evidence" value="ECO:0007669"/>
    <property type="project" value="UniProtKB-UniRule"/>
</dbReference>
<dbReference type="Pfam" id="PF23009">
    <property type="entry name" value="UBC_like"/>
    <property type="match status" value="1"/>
</dbReference>
<dbReference type="UniPathway" id="UPA00143"/>
<dbReference type="GO" id="GO:0008270">
    <property type="term" value="F:zinc ion binding"/>
    <property type="evidence" value="ECO:0007669"/>
    <property type="project" value="UniProtKB-KW"/>
</dbReference>
<dbReference type="EMBL" id="GIBP01007682">
    <property type="protein sequence ID" value="NDV36651.1"/>
    <property type="molecule type" value="Transcribed_RNA"/>
</dbReference>
<dbReference type="Pfam" id="PF13639">
    <property type="entry name" value="zf-RING_2"/>
    <property type="match status" value="1"/>
</dbReference>
<dbReference type="GO" id="GO:0016567">
    <property type="term" value="P:protein ubiquitination"/>
    <property type="evidence" value="ECO:0007669"/>
    <property type="project" value="UniProtKB-UniPathway"/>
</dbReference>
<dbReference type="GO" id="GO:0005829">
    <property type="term" value="C:cytosol"/>
    <property type="evidence" value="ECO:0007669"/>
    <property type="project" value="UniProtKB-SubCell"/>
</dbReference>
<proteinExistence type="inferred from homology"/>
<dbReference type="GO" id="GO:1990116">
    <property type="term" value="P:ribosome-associated ubiquitin-dependent protein catabolic process"/>
    <property type="evidence" value="ECO:0007669"/>
    <property type="project" value="UniProtKB-UniRule"/>
</dbReference>
<dbReference type="FunFam" id="3.30.40.10:FF:000038">
    <property type="entry name" value="E3 ubiquitin-protein ligase listerin"/>
    <property type="match status" value="1"/>
</dbReference>
<reference evidence="17" key="1">
    <citation type="journal article" date="2020" name="J. Eukaryot. Microbiol.">
        <title>De novo Sequencing, Assembly and Annotation of the Transcriptome for the Free-Living Testate Amoeba Arcella intermedia.</title>
        <authorList>
            <person name="Ribeiro G.M."/>
            <person name="Porfirio-Sousa A.L."/>
            <person name="Maurer-Alcala X.X."/>
            <person name="Katz L.A."/>
            <person name="Lahr D.J.G."/>
        </authorList>
    </citation>
    <scope>NUCLEOTIDE SEQUENCE</scope>
</reference>